<reference evidence="2 3" key="1">
    <citation type="submission" date="2020-08" db="EMBL/GenBank/DDBJ databases">
        <title>A Genomic Blueprint of the Chicken Gut Microbiome.</title>
        <authorList>
            <person name="Gilroy R."/>
            <person name="Ravi A."/>
            <person name="Getino M."/>
            <person name="Pursley I."/>
            <person name="Horton D.L."/>
            <person name="Alikhan N.-F."/>
            <person name="Baker D."/>
            <person name="Gharbi K."/>
            <person name="Hall N."/>
            <person name="Watson M."/>
            <person name="Adriaenssens E.M."/>
            <person name="Foster-Nyarko E."/>
            <person name="Jarju S."/>
            <person name="Secka A."/>
            <person name="Antonio M."/>
            <person name="Oren A."/>
            <person name="Chaudhuri R."/>
            <person name="La Ragione R.M."/>
            <person name="Hildebrand F."/>
            <person name="Pallen M.J."/>
        </authorList>
    </citation>
    <scope>NUCLEOTIDE SEQUENCE [LARGE SCALE GENOMIC DNA]</scope>
    <source>
        <strain evidence="2 3">Sa2CUA2</strain>
    </source>
</reference>
<gene>
    <name evidence="2" type="ORF">H9642_04760</name>
</gene>
<feature type="domain" description="Extensin-like C-terminal" evidence="1">
    <location>
        <begin position="59"/>
        <end position="228"/>
    </location>
</feature>
<dbReference type="InterPro" id="IPR009683">
    <property type="entry name" value="Extensin-like_C"/>
</dbReference>
<comment type="caution">
    <text evidence="2">The sequence shown here is derived from an EMBL/GenBank/DDBJ whole genome shotgun (WGS) entry which is preliminary data.</text>
</comment>
<dbReference type="EMBL" id="JACSQG010000001">
    <property type="protein sequence ID" value="MBD7976495.1"/>
    <property type="molecule type" value="Genomic_DNA"/>
</dbReference>
<proteinExistence type="predicted"/>
<evidence type="ECO:0000313" key="2">
    <source>
        <dbReference type="EMBL" id="MBD7976495.1"/>
    </source>
</evidence>
<organism evidence="2 3">
    <name type="scientific">Serpens gallinarum</name>
    <dbReference type="NCBI Taxonomy" id="2763075"/>
    <lineage>
        <taxon>Bacteria</taxon>
        <taxon>Pseudomonadati</taxon>
        <taxon>Pseudomonadota</taxon>
        <taxon>Gammaproteobacteria</taxon>
        <taxon>Pseudomonadales</taxon>
        <taxon>Pseudomonadaceae</taxon>
        <taxon>Pseudomonas</taxon>
    </lineage>
</organism>
<protein>
    <submittedName>
        <fullName evidence="2">Extensin family protein</fullName>
    </submittedName>
</protein>
<evidence type="ECO:0000259" key="1">
    <source>
        <dbReference type="Pfam" id="PF06904"/>
    </source>
</evidence>
<name>A0ABR8TL36_9PSED</name>
<accession>A0ABR8TL36</accession>
<keyword evidence="3" id="KW-1185">Reference proteome</keyword>
<dbReference type="RefSeq" id="WP_251835243.1">
    <property type="nucleotide sequence ID" value="NZ_JACSQG010000001.1"/>
</dbReference>
<evidence type="ECO:0000313" key="3">
    <source>
        <dbReference type="Proteomes" id="UP000611945"/>
    </source>
</evidence>
<dbReference type="Proteomes" id="UP000611945">
    <property type="component" value="Unassembled WGS sequence"/>
</dbReference>
<dbReference type="Pfam" id="PF06904">
    <property type="entry name" value="Extensin-like_C"/>
    <property type="match status" value="1"/>
</dbReference>
<sequence length="228" mass="25695">MRIGLLLIVLVLVGVPWAINRGWLDVPPRWDPWAPLDVHAPRNLLTGFKLWRLQNEPQLCEAALQSSSLRYTHQPDSSPAAQCPLENVLRITGSELGFNQSFLATCRLAVAFALFERHGLQPAAQAVFGQPVVRLEHYGSFACRNIGGSQRRSQHALANALDMAAFRLRDGRRISVLNDWQGATKEALFLRRVHQAACEHFKITLGPEYNVAHRDHFHVDMGGFRMCR</sequence>